<name>A0ABS0I279_9BACT</name>
<accession>A0ABS0I279</accession>
<dbReference type="Proteomes" id="UP000618931">
    <property type="component" value="Unassembled WGS sequence"/>
</dbReference>
<keyword evidence="2" id="KW-1185">Reference proteome</keyword>
<gene>
    <name evidence="1" type="ORF">I2H31_07865</name>
</gene>
<organism evidence="1 2">
    <name type="scientific">Hymenobacter ruricola</name>
    <dbReference type="NCBI Taxonomy" id="2791023"/>
    <lineage>
        <taxon>Bacteria</taxon>
        <taxon>Pseudomonadati</taxon>
        <taxon>Bacteroidota</taxon>
        <taxon>Cytophagia</taxon>
        <taxon>Cytophagales</taxon>
        <taxon>Hymenobacteraceae</taxon>
        <taxon>Hymenobacter</taxon>
    </lineage>
</organism>
<reference evidence="1 2" key="1">
    <citation type="submission" date="2020-11" db="EMBL/GenBank/DDBJ databases">
        <authorList>
            <person name="Kim M.K."/>
        </authorList>
    </citation>
    <scope>NUCLEOTIDE SEQUENCE [LARGE SCALE GENOMIC DNA]</scope>
    <source>
        <strain evidence="1 2">BT662</strain>
    </source>
</reference>
<evidence type="ECO:0000313" key="1">
    <source>
        <dbReference type="EMBL" id="MBF9221015.1"/>
    </source>
</evidence>
<protein>
    <submittedName>
        <fullName evidence="1">Uncharacterized protein</fullName>
    </submittedName>
</protein>
<comment type="caution">
    <text evidence="1">The sequence shown here is derived from an EMBL/GenBank/DDBJ whole genome shotgun (WGS) entry which is preliminary data.</text>
</comment>
<evidence type="ECO:0000313" key="2">
    <source>
        <dbReference type="Proteomes" id="UP000618931"/>
    </source>
</evidence>
<sequence>MFKRFLLSGSVFFWINACRVATNQSGAESLKHTLLVYHDECTECGDFEIDSGEVQVPVFMRPAFIQAKMNSGVTRKWPRRRIVKMLEARDYQVGSVALVSEAAFDSLFLLPGHHRDDTLKNKYGIVYPWDFDRRYRVTGEIIGIKAHYLQFKIHTATRITDRNAQR</sequence>
<proteinExistence type="predicted"/>
<dbReference type="RefSeq" id="WP_196292432.1">
    <property type="nucleotide sequence ID" value="NZ_JADQDM010000002.1"/>
</dbReference>
<dbReference type="EMBL" id="JADQDM010000002">
    <property type="protein sequence ID" value="MBF9221015.1"/>
    <property type="molecule type" value="Genomic_DNA"/>
</dbReference>